<dbReference type="STRING" id="1117379.BABA_17907"/>
<keyword evidence="4 6" id="KW-1133">Transmembrane helix</keyword>
<keyword evidence="5 6" id="KW-0472">Membrane</keyword>
<feature type="transmembrane region" description="Helical" evidence="6">
    <location>
        <begin position="206"/>
        <end position="228"/>
    </location>
</feature>
<dbReference type="CDD" id="cd06581">
    <property type="entry name" value="TM_PBP1_LivM_like"/>
    <property type="match status" value="1"/>
</dbReference>
<gene>
    <name evidence="7" type="ORF">BABA_17907</name>
</gene>
<dbReference type="RefSeq" id="WP_007086575.1">
    <property type="nucleotide sequence ID" value="NZ_AJLS01000124.1"/>
</dbReference>
<feature type="transmembrane region" description="Helical" evidence="6">
    <location>
        <begin position="86"/>
        <end position="106"/>
    </location>
</feature>
<dbReference type="OrthoDB" id="9789927at2"/>
<evidence type="ECO:0000256" key="4">
    <source>
        <dbReference type="ARBA" id="ARBA00022989"/>
    </source>
</evidence>
<dbReference type="AlphaFoldDB" id="K6DYE9"/>
<keyword evidence="8" id="KW-1185">Reference proteome</keyword>
<proteinExistence type="predicted"/>
<dbReference type="PANTHER" id="PTHR30482:SF10">
    <property type="entry name" value="HIGH-AFFINITY BRANCHED-CHAIN AMINO ACID TRANSPORT PROTEIN BRAE"/>
    <property type="match status" value="1"/>
</dbReference>
<comment type="subcellular location">
    <subcellularLocation>
        <location evidence="1">Cell membrane</location>
        <topology evidence="1">Multi-pass membrane protein</topology>
    </subcellularLocation>
</comment>
<accession>K6DYE9</accession>
<evidence type="ECO:0000256" key="1">
    <source>
        <dbReference type="ARBA" id="ARBA00004651"/>
    </source>
</evidence>
<feature type="transmembrane region" description="Helical" evidence="6">
    <location>
        <begin position="113"/>
        <end position="132"/>
    </location>
</feature>
<sequence length="328" mass="34854">MLTFLKNKIFLFLLILFLLFFPFIVGGSGYFLTLSAMTCIYIISSLSINLLVGFGGQISVGNAGFLAIGGYTVAIVSNMFGLPIWLTLPLSGIITGLVSIVIGIPAVRLSGPFLAVATLGFAVSVPQIALNWESLTNGYSGLSVNRPMLVTSDTEFFYVIAGLTLLICWMLKNIIKSGMGRAFVAIRDSEVAAEANGINVAFYKTVMFAVSAFFTGIAGGLYSYWIGYVSPDDFSIVSSLILLAMIVVGGIGTISGSIIGAILLTVIPHFTDSYIGVTNVAIGIAVVIIILFRPKGLVSIYDSIKNRKKEIGVKPPSRGGIETDVKIS</sequence>
<evidence type="ECO:0000256" key="2">
    <source>
        <dbReference type="ARBA" id="ARBA00022475"/>
    </source>
</evidence>
<evidence type="ECO:0000256" key="6">
    <source>
        <dbReference type="SAM" id="Phobius"/>
    </source>
</evidence>
<keyword evidence="3 6" id="KW-0812">Transmembrane</keyword>
<dbReference type="Pfam" id="PF02653">
    <property type="entry name" value="BPD_transp_2"/>
    <property type="match status" value="1"/>
</dbReference>
<dbReference type="EMBL" id="AJLS01000124">
    <property type="protein sequence ID" value="EKN65896.1"/>
    <property type="molecule type" value="Genomic_DNA"/>
</dbReference>
<feature type="transmembrane region" description="Helical" evidence="6">
    <location>
        <begin position="240"/>
        <end position="267"/>
    </location>
</feature>
<organism evidence="7 8">
    <name type="scientific">Neobacillus bataviensis LMG 21833</name>
    <dbReference type="NCBI Taxonomy" id="1117379"/>
    <lineage>
        <taxon>Bacteria</taxon>
        <taxon>Bacillati</taxon>
        <taxon>Bacillota</taxon>
        <taxon>Bacilli</taxon>
        <taxon>Bacillales</taxon>
        <taxon>Bacillaceae</taxon>
        <taxon>Neobacillus</taxon>
    </lineage>
</organism>
<name>K6DYE9_9BACI</name>
<feature type="transmembrane region" description="Helical" evidence="6">
    <location>
        <begin position="31"/>
        <end position="52"/>
    </location>
</feature>
<feature type="transmembrane region" description="Helical" evidence="6">
    <location>
        <begin position="9"/>
        <end position="25"/>
    </location>
</feature>
<dbReference type="InterPro" id="IPR043428">
    <property type="entry name" value="LivM-like"/>
</dbReference>
<feature type="transmembrane region" description="Helical" evidence="6">
    <location>
        <begin position="274"/>
        <end position="292"/>
    </location>
</feature>
<dbReference type="GO" id="GO:0005886">
    <property type="term" value="C:plasma membrane"/>
    <property type="evidence" value="ECO:0007669"/>
    <property type="project" value="UniProtKB-SubCell"/>
</dbReference>
<protein>
    <submittedName>
        <fullName evidence="7">Inner-membrane translocator</fullName>
    </submittedName>
</protein>
<comment type="caution">
    <text evidence="7">The sequence shown here is derived from an EMBL/GenBank/DDBJ whole genome shotgun (WGS) entry which is preliminary data.</text>
</comment>
<evidence type="ECO:0000256" key="3">
    <source>
        <dbReference type="ARBA" id="ARBA00022692"/>
    </source>
</evidence>
<dbReference type="InterPro" id="IPR001851">
    <property type="entry name" value="ABC_transp_permease"/>
</dbReference>
<keyword evidence="2" id="KW-1003">Cell membrane</keyword>
<dbReference type="eggNOG" id="COG4177">
    <property type="taxonomic scope" value="Bacteria"/>
</dbReference>
<reference evidence="7 8" key="1">
    <citation type="journal article" date="2012" name="Front. Microbiol.">
        <title>Redundancy and modularity in membrane-associated dissimilatory nitrate reduction in Bacillus.</title>
        <authorList>
            <person name="Heylen K."/>
            <person name="Keltjens J."/>
        </authorList>
    </citation>
    <scope>NUCLEOTIDE SEQUENCE [LARGE SCALE GENOMIC DNA]</scope>
    <source>
        <strain evidence="8">LMG 21833T</strain>
    </source>
</reference>
<dbReference type="PATRIC" id="fig|1117379.3.peg.3709"/>
<evidence type="ECO:0000313" key="7">
    <source>
        <dbReference type="EMBL" id="EKN65896.1"/>
    </source>
</evidence>
<feature type="transmembrane region" description="Helical" evidence="6">
    <location>
        <begin position="156"/>
        <end position="175"/>
    </location>
</feature>
<evidence type="ECO:0000313" key="8">
    <source>
        <dbReference type="Proteomes" id="UP000006316"/>
    </source>
</evidence>
<dbReference type="Proteomes" id="UP000006316">
    <property type="component" value="Unassembled WGS sequence"/>
</dbReference>
<dbReference type="GO" id="GO:0015658">
    <property type="term" value="F:branched-chain amino acid transmembrane transporter activity"/>
    <property type="evidence" value="ECO:0007669"/>
    <property type="project" value="InterPro"/>
</dbReference>
<evidence type="ECO:0000256" key="5">
    <source>
        <dbReference type="ARBA" id="ARBA00023136"/>
    </source>
</evidence>
<dbReference type="PANTHER" id="PTHR30482">
    <property type="entry name" value="HIGH-AFFINITY BRANCHED-CHAIN AMINO ACID TRANSPORT SYSTEM PERMEASE"/>
    <property type="match status" value="1"/>
</dbReference>